<dbReference type="CDD" id="cd06257">
    <property type="entry name" value="DnaJ"/>
    <property type="match status" value="1"/>
</dbReference>
<dbReference type="InterPro" id="IPR018253">
    <property type="entry name" value="DnaJ_domain_CS"/>
</dbReference>
<evidence type="ECO:0000256" key="1">
    <source>
        <dbReference type="SAM" id="MobiDB-lite"/>
    </source>
</evidence>
<reference evidence="4" key="1">
    <citation type="journal article" date="2023" name="Commun. Biol.">
        <title>Genome analysis of Parmales, the sister group of diatoms, reveals the evolutionary specialization of diatoms from phago-mixotrophs to photoautotrophs.</title>
        <authorList>
            <person name="Ban H."/>
            <person name="Sato S."/>
            <person name="Yoshikawa S."/>
            <person name="Yamada K."/>
            <person name="Nakamura Y."/>
            <person name="Ichinomiya M."/>
            <person name="Sato N."/>
            <person name="Blanc-Mathieu R."/>
            <person name="Endo H."/>
            <person name="Kuwata A."/>
            <person name="Ogata H."/>
        </authorList>
    </citation>
    <scope>NUCLEOTIDE SEQUENCE [LARGE SCALE GENOMIC DNA]</scope>
</reference>
<feature type="domain" description="J" evidence="2">
    <location>
        <begin position="2"/>
        <end position="64"/>
    </location>
</feature>
<evidence type="ECO:0000313" key="3">
    <source>
        <dbReference type="EMBL" id="GMH92530.1"/>
    </source>
</evidence>
<dbReference type="SMART" id="SM00271">
    <property type="entry name" value="DnaJ"/>
    <property type="match status" value="1"/>
</dbReference>
<comment type="caution">
    <text evidence="3">The sequence shown here is derived from an EMBL/GenBank/DDBJ whole genome shotgun (WGS) entry which is preliminary data.</text>
</comment>
<feature type="region of interest" description="Disordered" evidence="1">
    <location>
        <begin position="29"/>
        <end position="64"/>
    </location>
</feature>
<feature type="non-terminal residue" evidence="3">
    <location>
        <position position="1"/>
    </location>
</feature>
<dbReference type="Pfam" id="PF00226">
    <property type="entry name" value="DnaJ"/>
    <property type="match status" value="1"/>
</dbReference>
<feature type="compositionally biased region" description="Basic and acidic residues" evidence="1">
    <location>
        <begin position="32"/>
        <end position="42"/>
    </location>
</feature>
<protein>
    <recommendedName>
        <fullName evidence="2">J domain-containing protein</fullName>
    </recommendedName>
</protein>
<feature type="non-terminal residue" evidence="3">
    <location>
        <position position="64"/>
    </location>
</feature>
<dbReference type="Gene3D" id="1.10.287.110">
    <property type="entry name" value="DnaJ domain"/>
    <property type="match status" value="1"/>
</dbReference>
<dbReference type="InterPro" id="IPR001623">
    <property type="entry name" value="DnaJ_domain"/>
</dbReference>
<dbReference type="Proteomes" id="UP001162640">
    <property type="component" value="Unassembled WGS sequence"/>
</dbReference>
<dbReference type="InterPro" id="IPR050817">
    <property type="entry name" value="DjlA_DnaK_co-chaperone"/>
</dbReference>
<name>A0A9W7BU67_9STRA</name>
<dbReference type="PROSITE" id="PS50076">
    <property type="entry name" value="DNAJ_2"/>
    <property type="match status" value="1"/>
</dbReference>
<proteinExistence type="predicted"/>
<dbReference type="PRINTS" id="PR00625">
    <property type="entry name" value="JDOMAIN"/>
</dbReference>
<dbReference type="InterPro" id="IPR036869">
    <property type="entry name" value="J_dom_sf"/>
</dbReference>
<dbReference type="PANTHER" id="PTHR24074">
    <property type="entry name" value="CO-CHAPERONE PROTEIN DJLA"/>
    <property type="match status" value="1"/>
</dbReference>
<accession>A0A9W7BU67</accession>
<organism evidence="3 4">
    <name type="scientific">Triparma laevis f. inornata</name>
    <dbReference type="NCBI Taxonomy" id="1714386"/>
    <lineage>
        <taxon>Eukaryota</taxon>
        <taxon>Sar</taxon>
        <taxon>Stramenopiles</taxon>
        <taxon>Ochrophyta</taxon>
        <taxon>Bolidophyceae</taxon>
        <taxon>Parmales</taxon>
        <taxon>Triparmaceae</taxon>
        <taxon>Triparma</taxon>
    </lineage>
</organism>
<sequence>KSLYEVLELKPDAAASDIKKAYRNLALKHHPDRNNGSKESTEKFAAIAEAYETLSDPQSRREYD</sequence>
<dbReference type="EMBL" id="BLQM01000498">
    <property type="protein sequence ID" value="GMH92530.1"/>
    <property type="molecule type" value="Genomic_DNA"/>
</dbReference>
<dbReference type="PROSITE" id="PS00636">
    <property type="entry name" value="DNAJ_1"/>
    <property type="match status" value="1"/>
</dbReference>
<dbReference type="SUPFAM" id="SSF46565">
    <property type="entry name" value="Chaperone J-domain"/>
    <property type="match status" value="1"/>
</dbReference>
<dbReference type="AlphaFoldDB" id="A0A9W7BU67"/>
<evidence type="ECO:0000259" key="2">
    <source>
        <dbReference type="PROSITE" id="PS50076"/>
    </source>
</evidence>
<evidence type="ECO:0000313" key="4">
    <source>
        <dbReference type="Proteomes" id="UP001162640"/>
    </source>
</evidence>
<gene>
    <name evidence="3" type="ORF">TL16_g12373</name>
</gene>